<sequence length="159" mass="16474">MPWNSQEGPRRSGVPRPSTEENSGGQRRSCSLPDQGARLGHPTGCRAPLYRSVGAAQARRALARDDISSFPIKGVRWPEPSLLYAAVPCGATVPPPGRPALEPPASNPLRASTAPLRNSPPGGSRSLGVRSAVGPQRQPCPVCGTPGDGPGVGLVFADK</sequence>
<accession>A0AAV7NGE6</accession>
<dbReference type="AlphaFoldDB" id="A0AAV7NGE6"/>
<dbReference type="Proteomes" id="UP001066276">
    <property type="component" value="Chromosome 8"/>
</dbReference>
<feature type="region of interest" description="Disordered" evidence="1">
    <location>
        <begin position="1"/>
        <end position="46"/>
    </location>
</feature>
<organism evidence="2 3">
    <name type="scientific">Pleurodeles waltl</name>
    <name type="common">Iberian ribbed newt</name>
    <dbReference type="NCBI Taxonomy" id="8319"/>
    <lineage>
        <taxon>Eukaryota</taxon>
        <taxon>Metazoa</taxon>
        <taxon>Chordata</taxon>
        <taxon>Craniata</taxon>
        <taxon>Vertebrata</taxon>
        <taxon>Euteleostomi</taxon>
        <taxon>Amphibia</taxon>
        <taxon>Batrachia</taxon>
        <taxon>Caudata</taxon>
        <taxon>Salamandroidea</taxon>
        <taxon>Salamandridae</taxon>
        <taxon>Pleurodelinae</taxon>
        <taxon>Pleurodeles</taxon>
    </lineage>
</organism>
<comment type="caution">
    <text evidence="2">The sequence shown here is derived from an EMBL/GenBank/DDBJ whole genome shotgun (WGS) entry which is preliminary data.</text>
</comment>
<evidence type="ECO:0000256" key="1">
    <source>
        <dbReference type="SAM" id="MobiDB-lite"/>
    </source>
</evidence>
<name>A0AAV7NGE6_PLEWA</name>
<feature type="compositionally biased region" description="Pro residues" evidence="1">
    <location>
        <begin position="93"/>
        <end position="106"/>
    </location>
</feature>
<protein>
    <submittedName>
        <fullName evidence="2">Uncharacterized protein</fullName>
    </submittedName>
</protein>
<gene>
    <name evidence="2" type="ORF">NDU88_002443</name>
</gene>
<reference evidence="2" key="1">
    <citation type="journal article" date="2022" name="bioRxiv">
        <title>Sequencing and chromosome-scale assembly of the giantPleurodeles waltlgenome.</title>
        <authorList>
            <person name="Brown T."/>
            <person name="Elewa A."/>
            <person name="Iarovenko S."/>
            <person name="Subramanian E."/>
            <person name="Araus A.J."/>
            <person name="Petzold A."/>
            <person name="Susuki M."/>
            <person name="Suzuki K.-i.T."/>
            <person name="Hayashi T."/>
            <person name="Toyoda A."/>
            <person name="Oliveira C."/>
            <person name="Osipova E."/>
            <person name="Leigh N.D."/>
            <person name="Simon A."/>
            <person name="Yun M.H."/>
        </authorList>
    </citation>
    <scope>NUCLEOTIDE SEQUENCE</scope>
    <source>
        <strain evidence="2">20211129_DDA</strain>
        <tissue evidence="2">Liver</tissue>
    </source>
</reference>
<feature type="compositionally biased region" description="Polar residues" evidence="1">
    <location>
        <begin position="20"/>
        <end position="29"/>
    </location>
</feature>
<evidence type="ECO:0000313" key="2">
    <source>
        <dbReference type="EMBL" id="KAJ1114204.1"/>
    </source>
</evidence>
<dbReference type="EMBL" id="JANPWB010000012">
    <property type="protein sequence ID" value="KAJ1114204.1"/>
    <property type="molecule type" value="Genomic_DNA"/>
</dbReference>
<feature type="region of interest" description="Disordered" evidence="1">
    <location>
        <begin position="93"/>
        <end position="151"/>
    </location>
</feature>
<proteinExistence type="predicted"/>
<keyword evidence="3" id="KW-1185">Reference proteome</keyword>
<evidence type="ECO:0000313" key="3">
    <source>
        <dbReference type="Proteomes" id="UP001066276"/>
    </source>
</evidence>